<dbReference type="SUPFAM" id="SSF50965">
    <property type="entry name" value="Galactose oxidase, central domain"/>
    <property type="match status" value="1"/>
</dbReference>
<dbReference type="Gene3D" id="2.120.10.80">
    <property type="entry name" value="Kelch-type beta propeller"/>
    <property type="match status" value="2"/>
</dbReference>
<evidence type="ECO:0000313" key="5">
    <source>
        <dbReference type="Proteomes" id="UP000694556"/>
    </source>
</evidence>
<accession>A0A8C3BNC1</accession>
<evidence type="ECO:0000256" key="1">
    <source>
        <dbReference type="ARBA" id="ARBA00022441"/>
    </source>
</evidence>
<protein>
    <recommendedName>
        <fullName evidence="6">Rab9 effector protein with kelch motifs-like</fullName>
    </recommendedName>
</protein>
<dbReference type="Proteomes" id="UP000694556">
    <property type="component" value="Unassembled WGS sequence"/>
</dbReference>
<dbReference type="PANTHER" id="PTHR46093:SF19">
    <property type="entry name" value="RAB9 EFFECTOR PROTEIN WITH KELCH MOTIFS-LIKE"/>
    <property type="match status" value="1"/>
</dbReference>
<dbReference type="PANTHER" id="PTHR46093">
    <property type="entry name" value="ACYL-COA-BINDING DOMAIN-CONTAINING PROTEIN 5"/>
    <property type="match status" value="1"/>
</dbReference>
<reference evidence="4" key="1">
    <citation type="submission" date="2025-08" db="UniProtKB">
        <authorList>
            <consortium name="Ensembl"/>
        </authorList>
    </citation>
    <scope>IDENTIFICATION</scope>
</reference>
<dbReference type="AlphaFoldDB" id="A0A8C3BNC1"/>
<keyword evidence="2" id="KW-0677">Repeat</keyword>
<keyword evidence="1" id="KW-0880">Kelch repeat</keyword>
<reference evidence="4" key="2">
    <citation type="submission" date="2025-09" db="UniProtKB">
        <authorList>
            <consortium name="Ensembl"/>
        </authorList>
    </citation>
    <scope>IDENTIFICATION</scope>
</reference>
<dbReference type="Ensembl" id="ENSCMMT00000009194.1">
    <property type="protein sequence ID" value="ENSCMMP00000008348.1"/>
    <property type="gene ID" value="ENSCMMG00000005266.1"/>
</dbReference>
<feature type="region of interest" description="Disordered" evidence="3">
    <location>
        <begin position="221"/>
        <end position="240"/>
    </location>
</feature>
<evidence type="ECO:0008006" key="6">
    <source>
        <dbReference type="Google" id="ProtNLM"/>
    </source>
</evidence>
<sequence length="593" mass="64723">MLPACRRPAAWGGLGPGPGPGPGPCPSAGGGARQGGLAFYALWGLRERPRRLGSQSSKMGYQAWLPLPLPRQLVVFGLGDWSSYSPDTSVAVDVLVAPGVGAQRVGTLGPTRRSLVWEGDWRTDIFMASLKEMDKGNCVKLVLTVDGQLLRGISSSTPARPFLFPEMTPSPVLPADDVPLSQDLEDPSAVKSQSSAIAVRAPRPGKKDFCPPLRTLAVPRALEPPSGKTEPSEAWRKSPVCPKKPRKVLFEPRASEKDLDAEDLAVEELQGSPSPRWRHAMCLSDPAMAVLVGGEGVDQRSCKDALWKLEVDSDFWLPVGLQQENAMPSCLHGHTATYDPDTKRIYVFGGIKEDKDYSSIYILDTVTWKWLPVAAKGRMPMLTYHSTTIYRKELFVFGGTSHKTASQTVGPCSNVLYVFNPEHEIWYQPISEGEKPLPRFGHSATLLKNKLLIFGGQRTSLYFSDMHILDLGFMEYTPVPFIAGQPSARCFHAALAVSDCKVLISGGCNARGALQDAFVFRLDTLSWSTVSHHDLCSVPRAGHTLLHLTSPHLMDVGKENKDEHNLHTVLVFGGSNCAGTFYNSTIKIQLDLG</sequence>
<evidence type="ECO:0000313" key="4">
    <source>
        <dbReference type="Ensembl" id="ENSCMMP00000008348.1"/>
    </source>
</evidence>
<name>A0A8C3BNC1_CAIMO</name>
<proteinExistence type="predicted"/>
<organism evidence="4 5">
    <name type="scientific">Cairina moschata</name>
    <name type="common">Muscovy duck</name>
    <dbReference type="NCBI Taxonomy" id="8855"/>
    <lineage>
        <taxon>Eukaryota</taxon>
        <taxon>Metazoa</taxon>
        <taxon>Chordata</taxon>
        <taxon>Craniata</taxon>
        <taxon>Vertebrata</taxon>
        <taxon>Euteleostomi</taxon>
        <taxon>Archelosauria</taxon>
        <taxon>Archosauria</taxon>
        <taxon>Dinosauria</taxon>
        <taxon>Saurischia</taxon>
        <taxon>Theropoda</taxon>
        <taxon>Coelurosauria</taxon>
        <taxon>Aves</taxon>
        <taxon>Neognathae</taxon>
        <taxon>Galloanserae</taxon>
        <taxon>Anseriformes</taxon>
        <taxon>Anatidae</taxon>
        <taxon>Anatinae</taxon>
        <taxon>Cairina</taxon>
    </lineage>
</organism>
<evidence type="ECO:0000256" key="2">
    <source>
        <dbReference type="ARBA" id="ARBA00022737"/>
    </source>
</evidence>
<dbReference type="Pfam" id="PF13415">
    <property type="entry name" value="Beta-prop_FBX42"/>
    <property type="match status" value="1"/>
</dbReference>
<dbReference type="InterPro" id="IPR011043">
    <property type="entry name" value="Gal_Oxase/kelch_b-propeller"/>
</dbReference>
<keyword evidence="5" id="KW-1185">Reference proteome</keyword>
<dbReference type="InterPro" id="IPR015915">
    <property type="entry name" value="Kelch-typ_b-propeller"/>
</dbReference>
<feature type="region of interest" description="Disordered" evidence="3">
    <location>
        <begin position="11"/>
        <end position="30"/>
    </location>
</feature>
<evidence type="ECO:0000256" key="3">
    <source>
        <dbReference type="SAM" id="MobiDB-lite"/>
    </source>
</evidence>